<dbReference type="AlphaFoldDB" id="A0A2M4DQ51"/>
<sequence length="73" mass="7729">MVLGRAIALIAARHIGTVVGTLVHLLTALVYIDAVKFRIGRICFSIPLVPCSTISWGALTLIATDSVNAQLGR</sequence>
<accession>A0A2M4DQ51</accession>
<evidence type="ECO:0000256" key="1">
    <source>
        <dbReference type="SAM" id="Phobius"/>
    </source>
</evidence>
<reference evidence="2" key="1">
    <citation type="submission" date="2018-01" db="EMBL/GenBank/DDBJ databases">
        <title>An insight into the sialome of Amazonian anophelines.</title>
        <authorList>
            <person name="Ribeiro J.M."/>
            <person name="Scarpassa V."/>
            <person name="Calvo E."/>
        </authorList>
    </citation>
    <scope>NUCLEOTIDE SEQUENCE</scope>
</reference>
<keyword evidence="1" id="KW-0812">Transmembrane</keyword>
<keyword evidence="1" id="KW-1133">Transmembrane helix</keyword>
<proteinExistence type="predicted"/>
<feature type="transmembrane region" description="Helical" evidence="1">
    <location>
        <begin position="44"/>
        <end position="63"/>
    </location>
</feature>
<dbReference type="EMBL" id="GGFL01015473">
    <property type="protein sequence ID" value="MBW79651.1"/>
    <property type="molecule type" value="Transcribed_RNA"/>
</dbReference>
<feature type="transmembrane region" description="Helical" evidence="1">
    <location>
        <begin position="6"/>
        <end position="32"/>
    </location>
</feature>
<organism evidence="2">
    <name type="scientific">Anopheles darlingi</name>
    <name type="common">Mosquito</name>
    <dbReference type="NCBI Taxonomy" id="43151"/>
    <lineage>
        <taxon>Eukaryota</taxon>
        <taxon>Metazoa</taxon>
        <taxon>Ecdysozoa</taxon>
        <taxon>Arthropoda</taxon>
        <taxon>Hexapoda</taxon>
        <taxon>Insecta</taxon>
        <taxon>Pterygota</taxon>
        <taxon>Neoptera</taxon>
        <taxon>Endopterygota</taxon>
        <taxon>Diptera</taxon>
        <taxon>Nematocera</taxon>
        <taxon>Culicoidea</taxon>
        <taxon>Culicidae</taxon>
        <taxon>Anophelinae</taxon>
        <taxon>Anopheles</taxon>
    </lineage>
</organism>
<protein>
    <submittedName>
        <fullName evidence="2">Uncharacterized protein</fullName>
    </submittedName>
</protein>
<keyword evidence="1" id="KW-0472">Membrane</keyword>
<evidence type="ECO:0000313" key="2">
    <source>
        <dbReference type="EMBL" id="MBW79651.1"/>
    </source>
</evidence>
<name>A0A2M4DQ51_ANODA</name>